<evidence type="ECO:0000256" key="8">
    <source>
        <dbReference type="ARBA" id="ARBA00023306"/>
    </source>
</evidence>
<evidence type="ECO:0000256" key="10">
    <source>
        <dbReference type="HAMAP-Rule" id="MF_00033"/>
    </source>
</evidence>
<keyword evidence="1 10" id="KW-1003">Cell membrane</keyword>
<comment type="caution">
    <text evidence="10">Lacks conserved residue(s) required for the propagation of feature annotation.</text>
</comment>
<dbReference type="Pfam" id="PF03033">
    <property type="entry name" value="Glyco_transf_28"/>
    <property type="match status" value="1"/>
</dbReference>
<feature type="binding site" evidence="10">
    <location>
        <begin position="13"/>
        <end position="15"/>
    </location>
    <ligand>
        <name>UDP-N-acetyl-alpha-D-glucosamine</name>
        <dbReference type="ChEBI" id="CHEBI:57705"/>
    </ligand>
</feature>
<dbReference type="SUPFAM" id="SSF53756">
    <property type="entry name" value="UDP-Glycosyltransferase/glycogen phosphorylase"/>
    <property type="match status" value="1"/>
</dbReference>
<dbReference type="KEGG" id="dgg:DGI_0345"/>
<dbReference type="GO" id="GO:0008360">
    <property type="term" value="P:regulation of cell shape"/>
    <property type="evidence" value="ECO:0007669"/>
    <property type="project" value="UniProtKB-KW"/>
</dbReference>
<dbReference type="RefSeq" id="WP_021758887.1">
    <property type="nucleotide sequence ID" value="NC_022444.1"/>
</dbReference>
<evidence type="ECO:0000256" key="2">
    <source>
        <dbReference type="ARBA" id="ARBA00022618"/>
    </source>
</evidence>
<evidence type="ECO:0000256" key="3">
    <source>
        <dbReference type="ARBA" id="ARBA00022676"/>
    </source>
</evidence>
<dbReference type="UniPathway" id="UPA00219"/>
<feature type="binding site" evidence="10">
    <location>
        <position position="126"/>
    </location>
    <ligand>
        <name>UDP-N-acetyl-alpha-D-glucosamine</name>
        <dbReference type="ChEBI" id="CHEBI:57705"/>
    </ligand>
</feature>
<dbReference type="InterPro" id="IPR006009">
    <property type="entry name" value="GlcNAc_MurG"/>
</dbReference>
<dbReference type="GO" id="GO:0071555">
    <property type="term" value="P:cell wall organization"/>
    <property type="evidence" value="ECO:0007669"/>
    <property type="project" value="UniProtKB-KW"/>
</dbReference>
<evidence type="ECO:0000313" key="13">
    <source>
        <dbReference type="EMBL" id="AGW12268.1"/>
    </source>
</evidence>
<accession>T2G7K3</accession>
<dbReference type="EC" id="2.4.1.227" evidence="10"/>
<comment type="pathway">
    <text evidence="10">Cell wall biogenesis; peptidoglycan biosynthesis.</text>
</comment>
<dbReference type="PANTHER" id="PTHR21015:SF22">
    <property type="entry name" value="GLYCOSYLTRANSFERASE"/>
    <property type="match status" value="1"/>
</dbReference>
<dbReference type="Gene3D" id="3.40.50.2000">
    <property type="entry name" value="Glycogen Phosphorylase B"/>
    <property type="match status" value="2"/>
</dbReference>
<proteinExistence type="inferred from homology"/>
<keyword evidence="4 10" id="KW-0808">Transferase</keyword>
<evidence type="ECO:0000259" key="11">
    <source>
        <dbReference type="Pfam" id="PF03033"/>
    </source>
</evidence>
<keyword evidence="14" id="KW-1185">Reference proteome</keyword>
<dbReference type="GO" id="GO:0050511">
    <property type="term" value="F:undecaprenyldiphospho-muramoylpentapeptide beta-N-acetylglucosaminyltransferase activity"/>
    <property type="evidence" value="ECO:0007669"/>
    <property type="project" value="UniProtKB-UniRule"/>
</dbReference>
<dbReference type="GO" id="GO:0009252">
    <property type="term" value="P:peptidoglycan biosynthetic process"/>
    <property type="evidence" value="ECO:0007669"/>
    <property type="project" value="UniProtKB-UniRule"/>
</dbReference>
<comment type="catalytic activity">
    <reaction evidence="10">
        <text>di-trans,octa-cis-undecaprenyl diphospho-N-acetyl-alpha-D-muramoyl-L-alanyl-D-glutamyl-meso-2,6-diaminopimeloyl-D-alanyl-D-alanine + UDP-N-acetyl-alpha-D-glucosamine = di-trans,octa-cis-undecaprenyl diphospho-[N-acetyl-alpha-D-glucosaminyl-(1-&gt;4)]-N-acetyl-alpha-D-muramoyl-L-alanyl-D-glutamyl-meso-2,6-diaminopimeloyl-D-alanyl-D-alanine + UDP + H(+)</text>
        <dbReference type="Rhea" id="RHEA:31227"/>
        <dbReference type="ChEBI" id="CHEBI:15378"/>
        <dbReference type="ChEBI" id="CHEBI:57705"/>
        <dbReference type="ChEBI" id="CHEBI:58223"/>
        <dbReference type="ChEBI" id="CHEBI:61387"/>
        <dbReference type="ChEBI" id="CHEBI:61388"/>
        <dbReference type="EC" id="2.4.1.227"/>
    </reaction>
</comment>
<dbReference type="HAMAP" id="MF_00033">
    <property type="entry name" value="MurG"/>
    <property type="match status" value="1"/>
</dbReference>
<dbReference type="STRING" id="1121448.DGI_0345"/>
<dbReference type="HOGENOM" id="CLU_037404_2_0_7"/>
<dbReference type="AlphaFoldDB" id="T2G7K3"/>
<keyword evidence="2 10" id="KW-0132">Cell division</keyword>
<evidence type="ECO:0000259" key="12">
    <source>
        <dbReference type="Pfam" id="PF04101"/>
    </source>
</evidence>
<dbReference type="CDD" id="cd03785">
    <property type="entry name" value="GT28_MurG"/>
    <property type="match status" value="1"/>
</dbReference>
<dbReference type="GO" id="GO:0051301">
    <property type="term" value="P:cell division"/>
    <property type="evidence" value="ECO:0007669"/>
    <property type="project" value="UniProtKB-KW"/>
</dbReference>
<dbReference type="NCBIfam" id="TIGR01133">
    <property type="entry name" value="murG"/>
    <property type="match status" value="1"/>
</dbReference>
<comment type="similarity">
    <text evidence="10">Belongs to the glycosyltransferase 28 family. MurG subfamily.</text>
</comment>
<dbReference type="Pfam" id="PF04101">
    <property type="entry name" value="Glyco_tran_28_C"/>
    <property type="match status" value="1"/>
</dbReference>
<dbReference type="GO" id="GO:0051991">
    <property type="term" value="F:UDP-N-acetyl-D-glucosamine:N-acetylmuramoyl-L-alanyl-D-glutamyl-meso-2,6-diaminopimelyl-D-alanyl-D-alanine-diphosphoundecaprenol 4-beta-N-acetylglucosaminlytransferase activity"/>
    <property type="evidence" value="ECO:0007669"/>
    <property type="project" value="RHEA"/>
</dbReference>
<name>T2G7K3_MEGG1</name>
<keyword evidence="6 10" id="KW-0573">Peptidoglycan synthesis</keyword>
<gene>
    <name evidence="10" type="primary">murG</name>
    <name evidence="13" type="ORF">DGI_0345</name>
</gene>
<evidence type="ECO:0000256" key="7">
    <source>
        <dbReference type="ARBA" id="ARBA00023136"/>
    </source>
</evidence>
<feature type="binding site" evidence="10">
    <location>
        <position position="246"/>
    </location>
    <ligand>
        <name>UDP-N-acetyl-alpha-D-glucosamine</name>
        <dbReference type="ChEBI" id="CHEBI:57705"/>
    </ligand>
</feature>
<feature type="binding site" evidence="10">
    <location>
        <position position="192"/>
    </location>
    <ligand>
        <name>UDP-N-acetyl-alpha-D-glucosamine</name>
        <dbReference type="ChEBI" id="CHEBI:57705"/>
    </ligand>
</feature>
<dbReference type="InterPro" id="IPR007235">
    <property type="entry name" value="Glyco_trans_28_C"/>
</dbReference>
<dbReference type="GO" id="GO:0005975">
    <property type="term" value="P:carbohydrate metabolic process"/>
    <property type="evidence" value="ECO:0007669"/>
    <property type="project" value="InterPro"/>
</dbReference>
<keyword evidence="7 10" id="KW-0472">Membrane</keyword>
<feature type="domain" description="Glycosyltransferase family 28 N-terminal" evidence="11">
    <location>
        <begin position="7"/>
        <end position="144"/>
    </location>
</feature>
<keyword evidence="9 10" id="KW-0961">Cell wall biogenesis/degradation</keyword>
<reference evidence="13 14" key="1">
    <citation type="journal article" date="2013" name="J. Bacteriol.">
        <title>Roles of HynAB and Ech, the only two hydrogenases found in the model sulfate reducer Desulfovibrio gigas.</title>
        <authorList>
            <person name="Morais-Silva F.O."/>
            <person name="Santos C.I."/>
            <person name="Rodrigues R."/>
            <person name="Pereira I.A."/>
            <person name="Rodrigues-Pousada C."/>
        </authorList>
    </citation>
    <scope>NUCLEOTIDE SEQUENCE [LARGE SCALE GENOMIC DNA]</scope>
    <source>
        <strain evidence="14">ATCC 19364 / DSM 1382 / NCIMB 9332 / VKM B-1759</strain>
    </source>
</reference>
<dbReference type="Proteomes" id="UP000016587">
    <property type="component" value="Chromosome"/>
</dbReference>
<dbReference type="PANTHER" id="PTHR21015">
    <property type="entry name" value="UDP-N-ACETYLGLUCOSAMINE--N-ACETYLMURAMYL-(PENTAPEPTIDE) PYROPHOSPHORYL-UNDECAPRENOL N-ACETYLGLUCOSAMINE TRANSFERASE 1"/>
    <property type="match status" value="1"/>
</dbReference>
<evidence type="ECO:0000313" key="14">
    <source>
        <dbReference type="Proteomes" id="UP000016587"/>
    </source>
</evidence>
<feature type="domain" description="Glycosyl transferase family 28 C-terminal" evidence="12">
    <location>
        <begin position="186"/>
        <end position="343"/>
    </location>
</feature>
<keyword evidence="8 10" id="KW-0131">Cell cycle</keyword>
<evidence type="ECO:0000256" key="1">
    <source>
        <dbReference type="ARBA" id="ARBA00022475"/>
    </source>
</evidence>
<organism evidence="13 14">
    <name type="scientific">Megalodesulfovibrio gigas (strain ATCC 19364 / DSM 1382 / NCIMB 9332 / VKM B-1759)</name>
    <name type="common">Desulfovibrio gigas</name>
    <dbReference type="NCBI Taxonomy" id="1121448"/>
    <lineage>
        <taxon>Bacteria</taxon>
        <taxon>Pseudomonadati</taxon>
        <taxon>Thermodesulfobacteriota</taxon>
        <taxon>Desulfovibrionia</taxon>
        <taxon>Desulfovibrionales</taxon>
        <taxon>Desulfovibrionaceae</taxon>
        <taxon>Megalodesulfovibrio</taxon>
    </lineage>
</organism>
<evidence type="ECO:0000256" key="6">
    <source>
        <dbReference type="ARBA" id="ARBA00022984"/>
    </source>
</evidence>
<evidence type="ECO:0000256" key="9">
    <source>
        <dbReference type="ARBA" id="ARBA00023316"/>
    </source>
</evidence>
<dbReference type="EMBL" id="CP006585">
    <property type="protein sequence ID" value="AGW12268.1"/>
    <property type="molecule type" value="Genomic_DNA"/>
</dbReference>
<dbReference type="PATRIC" id="fig|1121448.10.peg.348"/>
<keyword evidence="5 10" id="KW-0133">Cell shape</keyword>
<evidence type="ECO:0000256" key="5">
    <source>
        <dbReference type="ARBA" id="ARBA00022960"/>
    </source>
</evidence>
<keyword evidence="3 10" id="KW-0328">Glycosyltransferase</keyword>
<dbReference type="GO" id="GO:0005886">
    <property type="term" value="C:plasma membrane"/>
    <property type="evidence" value="ECO:0007669"/>
    <property type="project" value="UniProtKB-SubCell"/>
</dbReference>
<feature type="binding site" evidence="10">
    <location>
        <position position="167"/>
    </location>
    <ligand>
        <name>UDP-N-acetyl-alpha-D-glucosamine</name>
        <dbReference type="ChEBI" id="CHEBI:57705"/>
    </ligand>
</feature>
<comment type="function">
    <text evidence="10">Cell wall formation. Catalyzes the transfer of a GlcNAc subunit on undecaprenyl-pyrophosphoryl-MurNAc-pentapeptide (lipid intermediate I) to form undecaprenyl-pyrophosphoryl-MurNAc-(pentapeptide)GlcNAc (lipid intermediate II).</text>
</comment>
<feature type="binding site" evidence="10">
    <location>
        <position position="291"/>
    </location>
    <ligand>
        <name>UDP-N-acetyl-alpha-D-glucosamine</name>
        <dbReference type="ChEBI" id="CHEBI:57705"/>
    </ligand>
</feature>
<dbReference type="eggNOG" id="COG0707">
    <property type="taxonomic scope" value="Bacteria"/>
</dbReference>
<evidence type="ECO:0000256" key="4">
    <source>
        <dbReference type="ARBA" id="ARBA00022679"/>
    </source>
</evidence>
<protein>
    <recommendedName>
        <fullName evidence="10">UDP-N-acetylglucosamine--N-acetylmuramyl-(pentapeptide) pyrophosphoryl-undecaprenol N-acetylglucosamine transferase</fullName>
        <ecNumber evidence="10">2.4.1.227</ecNumber>
    </recommendedName>
    <alternativeName>
        <fullName evidence="10">Undecaprenyl-PP-MurNAc-pentapeptide-UDPGlcNAc GlcNAc transferase</fullName>
    </alternativeName>
</protein>
<reference evidence="14" key="2">
    <citation type="submission" date="2013-07" db="EMBL/GenBank/DDBJ databases">
        <authorList>
            <person name="Morais-Silva F.O."/>
            <person name="Rezende A.M."/>
            <person name="Pimentel C."/>
            <person name="Resende D.M."/>
            <person name="Santos C.I."/>
            <person name="Clemente C."/>
            <person name="de Oliveira L.M."/>
            <person name="da Silva S.M."/>
            <person name="Costa D.A."/>
            <person name="Varela-Raposo A."/>
            <person name="Horacio E.C.A."/>
            <person name="Matos M."/>
            <person name="Flores O."/>
            <person name="Ruiz J.C."/>
            <person name="Rodrigues-Pousada C."/>
        </authorList>
    </citation>
    <scope>NUCLEOTIDE SEQUENCE [LARGE SCALE GENOMIC DNA]</scope>
    <source>
        <strain evidence="14">ATCC 19364 / DSM 1382 / NCIMB 9332 / VKM B-1759</strain>
    </source>
</reference>
<sequence>MALERLILTTGGTGGHIFPALAVAEALRRNRPQARVLFVGGKSGPEGRLCQRAGIEFLALPVRGVVGRGLRAVGAMAALASAFVQAVRLVRSFRPQVVAGFGGYASFPAMAAAAVLGVPTVLHEQNSVPGVSNRLLGRLARAVLLSFPDALQRFPAATATLTGNPVRQNIAALQALPRANSGERRLLVLGGSQGAVAVNDAVIAALPRFKAAGMAILHQAGERDADRVRAAYIAAGWPADCVHAFIDDMAAAYAWADLAVCRAGASTVFELAAAGLPAVCIPFPFATHNHQAVNARHLEQAGAALCLEQQELSRRDLAGEIIALLDNPERLAAMGQAARAWARPEAAADIAAVLDRLAAPARKTA</sequence>
<dbReference type="InterPro" id="IPR004276">
    <property type="entry name" value="GlycoTrans_28_N"/>
</dbReference>
<comment type="subcellular location">
    <subcellularLocation>
        <location evidence="10">Cell membrane</location>
        <topology evidence="10">Peripheral membrane protein</topology>
        <orientation evidence="10">Cytoplasmic side</orientation>
    </subcellularLocation>
</comment>